<dbReference type="InterPro" id="IPR004017">
    <property type="entry name" value="Cys_rich_dom"/>
</dbReference>
<evidence type="ECO:0000259" key="7">
    <source>
        <dbReference type="PROSITE" id="PS51379"/>
    </source>
</evidence>
<evidence type="ECO:0000256" key="2">
    <source>
        <dbReference type="ARBA" id="ARBA00022723"/>
    </source>
</evidence>
<dbReference type="SUPFAM" id="SSF54862">
    <property type="entry name" value="4Fe-4S ferredoxins"/>
    <property type="match status" value="1"/>
</dbReference>
<dbReference type="InterPro" id="IPR017900">
    <property type="entry name" value="4Fe4S_Fe_S_CS"/>
</dbReference>
<gene>
    <name evidence="8" type="ORF">EDC29_103122</name>
</gene>
<evidence type="ECO:0000313" key="8">
    <source>
        <dbReference type="EMBL" id="TCW36928.1"/>
    </source>
</evidence>
<dbReference type="GO" id="GO:0019154">
    <property type="term" value="F:glycolate dehydrogenase activity"/>
    <property type="evidence" value="ECO:0007669"/>
    <property type="project" value="UniProtKB-EC"/>
</dbReference>
<keyword evidence="6" id="KW-0249">Electron transport</keyword>
<dbReference type="Proteomes" id="UP000295247">
    <property type="component" value="Unassembled WGS sequence"/>
</dbReference>
<dbReference type="GO" id="GO:0046872">
    <property type="term" value="F:metal ion binding"/>
    <property type="evidence" value="ECO:0007669"/>
    <property type="project" value="UniProtKB-UniRule"/>
</dbReference>
<keyword evidence="2 6" id="KW-0479">Metal-binding</keyword>
<keyword evidence="6" id="KW-0813">Transport</keyword>
<dbReference type="PROSITE" id="PS51379">
    <property type="entry name" value="4FE4S_FER_2"/>
    <property type="match status" value="2"/>
</dbReference>
<evidence type="ECO:0000256" key="1">
    <source>
        <dbReference type="ARBA" id="ARBA00022485"/>
    </source>
</evidence>
<feature type="domain" description="4Fe-4S ferredoxin-type" evidence="7">
    <location>
        <begin position="16"/>
        <end position="45"/>
    </location>
</feature>
<sequence length="411" mass="43805">MNTALSQTSSSDPAALELLRLADQCVKCGLCLPHCPTYAQTRDEGDSPRGRIALIQGWASGQLVWDTALAAHLDGCLGCRACERACPSLVAYGRLIDGARARHQAQRPRWRRWWSRRRLETVSDAVQVRRLVGLLARLRGAGALAWLGRLAPSRLAVYLRLARVIGTPSPAPAVPSVTMAGDAVELFVGCTQEGLQGGAVMAARALLARLGVQTRIADESLCCGALLRHAGHPEAADRRRERVAEVHAGRTLVGFSSACVGELREHPGLAGTTELCAYLDGLAWPEALRLRPTPLRVLVHEPCTHRTLLGGNAAVHRLLGRIPGVVLIGLGEQASCCGAAGTYMLERPGMAQALFADQLAAIRAAAPELIVTTNLGCALQLAASLREAGLEIAVEHPVELLARQLEPLPDT</sequence>
<dbReference type="PANTHER" id="PTHR32479">
    <property type="entry name" value="GLYCOLATE OXIDASE IRON-SULFUR SUBUNIT"/>
    <property type="match status" value="1"/>
</dbReference>
<name>A0A4R4ACW8_MARGR</name>
<evidence type="ECO:0000256" key="5">
    <source>
        <dbReference type="ARBA" id="ARBA00023014"/>
    </source>
</evidence>
<evidence type="ECO:0000256" key="3">
    <source>
        <dbReference type="ARBA" id="ARBA00022737"/>
    </source>
</evidence>
<reference evidence="8 9" key="1">
    <citation type="submission" date="2019-03" db="EMBL/GenBank/DDBJ databases">
        <title>Genomic Encyclopedia of Type Strains, Phase IV (KMG-IV): sequencing the most valuable type-strain genomes for metagenomic binning, comparative biology and taxonomic classification.</title>
        <authorList>
            <person name="Goeker M."/>
        </authorList>
    </citation>
    <scope>NUCLEOTIDE SEQUENCE [LARGE SCALE GENOMIC DNA]</scope>
    <source>
        <strain evidence="8 9">DSM 203</strain>
    </source>
</reference>
<keyword evidence="5 6" id="KW-0411">Iron-sulfur</keyword>
<dbReference type="PIRSF" id="PIRSF000139">
    <property type="entry name" value="Glc_ox_4Fe-4S"/>
    <property type="match status" value="1"/>
</dbReference>
<keyword evidence="4 6" id="KW-0408">Iron</keyword>
<dbReference type="PROSITE" id="PS00198">
    <property type="entry name" value="4FE4S_FER_1"/>
    <property type="match status" value="2"/>
</dbReference>
<feature type="domain" description="4Fe-4S ferredoxin-type" evidence="7">
    <location>
        <begin position="67"/>
        <end position="98"/>
    </location>
</feature>
<keyword evidence="3" id="KW-0677">Repeat</keyword>
<dbReference type="EC" id="1.1.99.14" evidence="6"/>
<proteinExistence type="predicted"/>
<evidence type="ECO:0000256" key="4">
    <source>
        <dbReference type="ARBA" id="ARBA00023004"/>
    </source>
</evidence>
<dbReference type="EMBL" id="SMDC01000003">
    <property type="protein sequence ID" value="TCW36928.1"/>
    <property type="molecule type" value="Genomic_DNA"/>
</dbReference>
<dbReference type="AlphaFoldDB" id="A0A4R4ACW8"/>
<dbReference type="Pfam" id="PF13183">
    <property type="entry name" value="Fer4_8"/>
    <property type="match status" value="1"/>
</dbReference>
<evidence type="ECO:0000313" key="9">
    <source>
        <dbReference type="Proteomes" id="UP000295247"/>
    </source>
</evidence>
<comment type="caution">
    <text evidence="8">The sequence shown here is derived from an EMBL/GenBank/DDBJ whole genome shotgun (WGS) entry which is preliminary data.</text>
</comment>
<accession>A0A4R4ACW8</accession>
<protein>
    <recommendedName>
        <fullName evidence="6">Glycolate oxidase iron-sulfur subunit</fullName>
        <ecNumber evidence="6">1.1.99.14</ecNumber>
    </recommendedName>
</protein>
<dbReference type="RefSeq" id="WP_132229017.1">
    <property type="nucleotide sequence ID" value="NZ_NRRH01000031.1"/>
</dbReference>
<comment type="catalytic activity">
    <reaction evidence="6">
        <text>glycolate + A = glyoxylate + AH2</text>
        <dbReference type="Rhea" id="RHEA:21264"/>
        <dbReference type="ChEBI" id="CHEBI:13193"/>
        <dbReference type="ChEBI" id="CHEBI:17499"/>
        <dbReference type="ChEBI" id="CHEBI:29805"/>
        <dbReference type="ChEBI" id="CHEBI:36655"/>
        <dbReference type="EC" id="1.1.99.14"/>
    </reaction>
</comment>
<dbReference type="GO" id="GO:0051539">
    <property type="term" value="F:4 iron, 4 sulfur cluster binding"/>
    <property type="evidence" value="ECO:0007669"/>
    <property type="project" value="UniProtKB-UniRule"/>
</dbReference>
<evidence type="ECO:0000256" key="6">
    <source>
        <dbReference type="PIRNR" id="PIRNR000139"/>
    </source>
</evidence>
<comment type="function">
    <text evidence="6">Component of a complex that catalyzes the oxidation of glycolate to glyoxylate.</text>
</comment>
<comment type="cofactor">
    <cofactor evidence="6">
        <name>[4Fe-4S] cluster</name>
        <dbReference type="ChEBI" id="CHEBI:49883"/>
    </cofactor>
    <text evidence="6">Binds 2 [4Fe-4S] clusters.</text>
</comment>
<dbReference type="Gene3D" id="1.10.1060.10">
    <property type="entry name" value="Alpha-helical ferredoxin"/>
    <property type="match status" value="1"/>
</dbReference>
<comment type="catalytic activity">
    <reaction evidence="6">
        <text>(R)-lactate + A = pyruvate + AH2</text>
        <dbReference type="Rhea" id="RHEA:15089"/>
        <dbReference type="ChEBI" id="CHEBI:13193"/>
        <dbReference type="ChEBI" id="CHEBI:15361"/>
        <dbReference type="ChEBI" id="CHEBI:16004"/>
        <dbReference type="ChEBI" id="CHEBI:17499"/>
    </reaction>
</comment>
<dbReference type="InterPro" id="IPR017896">
    <property type="entry name" value="4Fe4S_Fe-S-bd"/>
</dbReference>
<keyword evidence="1 6" id="KW-0004">4Fe-4S</keyword>
<dbReference type="InterPro" id="IPR012257">
    <property type="entry name" value="Glc_ox_4Fe-4S"/>
</dbReference>
<organism evidence="8 9">
    <name type="scientific">Marichromatium gracile</name>
    <name type="common">Chromatium gracile</name>
    <dbReference type="NCBI Taxonomy" id="1048"/>
    <lineage>
        <taxon>Bacteria</taxon>
        <taxon>Pseudomonadati</taxon>
        <taxon>Pseudomonadota</taxon>
        <taxon>Gammaproteobacteria</taxon>
        <taxon>Chromatiales</taxon>
        <taxon>Chromatiaceae</taxon>
        <taxon>Marichromatium</taxon>
    </lineage>
</organism>
<dbReference type="InterPro" id="IPR009051">
    <property type="entry name" value="Helical_ferredxn"/>
</dbReference>
<dbReference type="Pfam" id="PF02754">
    <property type="entry name" value="CCG"/>
    <property type="match status" value="2"/>
</dbReference>